<dbReference type="Pfam" id="PF08845">
    <property type="entry name" value="SymE_toxin"/>
    <property type="match status" value="1"/>
</dbReference>
<dbReference type="EMBL" id="JAFMYW010000006">
    <property type="protein sequence ID" value="MBO0950866.1"/>
    <property type="molecule type" value="Genomic_DNA"/>
</dbReference>
<evidence type="ECO:0000259" key="1">
    <source>
        <dbReference type="Pfam" id="PF08845"/>
    </source>
</evidence>
<proteinExistence type="predicted"/>
<sequence>MIRTKKVQARYKVSGPTGYRKTKVLPSLDLTGEWFAAAGFIPGDLASITVQEGVITIRRA</sequence>
<dbReference type="RefSeq" id="WP_207330808.1">
    <property type="nucleotide sequence ID" value="NZ_JAFMYW010000006.1"/>
</dbReference>
<gene>
    <name evidence="2" type="ORF">J2I46_19900</name>
</gene>
<organism evidence="2 3">
    <name type="scientific">Fibrella forsythiae</name>
    <dbReference type="NCBI Taxonomy" id="2817061"/>
    <lineage>
        <taxon>Bacteria</taxon>
        <taxon>Pseudomonadati</taxon>
        <taxon>Bacteroidota</taxon>
        <taxon>Cytophagia</taxon>
        <taxon>Cytophagales</taxon>
        <taxon>Spirosomataceae</taxon>
        <taxon>Fibrella</taxon>
    </lineage>
</organism>
<name>A0ABS3JN79_9BACT</name>
<keyword evidence="3" id="KW-1185">Reference proteome</keyword>
<dbReference type="InterPro" id="IPR014944">
    <property type="entry name" value="Toxin_SymE-like"/>
</dbReference>
<dbReference type="Proteomes" id="UP000664628">
    <property type="component" value="Unassembled WGS sequence"/>
</dbReference>
<feature type="domain" description="Toxin SymE-like" evidence="1">
    <location>
        <begin position="18"/>
        <end position="58"/>
    </location>
</feature>
<evidence type="ECO:0000313" key="3">
    <source>
        <dbReference type="Proteomes" id="UP000664628"/>
    </source>
</evidence>
<comment type="caution">
    <text evidence="2">The sequence shown here is derived from an EMBL/GenBank/DDBJ whole genome shotgun (WGS) entry which is preliminary data.</text>
</comment>
<reference evidence="2 3" key="1">
    <citation type="submission" date="2021-03" db="EMBL/GenBank/DDBJ databases">
        <title>Fibrella sp. HMF5405 genome sequencing and assembly.</title>
        <authorList>
            <person name="Kang H."/>
            <person name="Kim H."/>
            <person name="Bae S."/>
            <person name="Joh K."/>
        </authorList>
    </citation>
    <scope>NUCLEOTIDE SEQUENCE [LARGE SCALE GENOMIC DNA]</scope>
    <source>
        <strain evidence="2 3">HMF5405</strain>
    </source>
</reference>
<evidence type="ECO:0000313" key="2">
    <source>
        <dbReference type="EMBL" id="MBO0950866.1"/>
    </source>
</evidence>
<accession>A0ABS3JN79</accession>
<protein>
    <submittedName>
        <fullName evidence="2">SymE family type I addiction module toxin</fullName>
    </submittedName>
</protein>